<dbReference type="InterPro" id="IPR055438">
    <property type="entry name" value="AstE_AspA_cat"/>
</dbReference>
<name>A0AA37NIV4_9FIRM</name>
<feature type="domain" description="Succinylglutamate desuccinylase/Aspartoacylase catalytic" evidence="5">
    <location>
        <begin position="33"/>
        <end position="210"/>
    </location>
</feature>
<evidence type="ECO:0000256" key="2">
    <source>
        <dbReference type="ARBA" id="ARBA00022723"/>
    </source>
</evidence>
<evidence type="ECO:0000256" key="4">
    <source>
        <dbReference type="ARBA" id="ARBA00022833"/>
    </source>
</evidence>
<dbReference type="GO" id="GO:0046872">
    <property type="term" value="F:metal ion binding"/>
    <property type="evidence" value="ECO:0007669"/>
    <property type="project" value="UniProtKB-KW"/>
</dbReference>
<evidence type="ECO:0000313" key="7">
    <source>
        <dbReference type="Proteomes" id="UP001055091"/>
    </source>
</evidence>
<evidence type="ECO:0000259" key="5">
    <source>
        <dbReference type="Pfam" id="PF24827"/>
    </source>
</evidence>
<keyword evidence="2" id="KW-0479">Metal-binding</keyword>
<comment type="cofactor">
    <cofactor evidence="1">
        <name>Zn(2+)</name>
        <dbReference type="ChEBI" id="CHEBI:29105"/>
    </cofactor>
</comment>
<dbReference type="PANTHER" id="PTHR37326:SF1">
    <property type="entry name" value="BLL3975 PROTEIN"/>
    <property type="match status" value="1"/>
</dbReference>
<keyword evidence="3" id="KW-0378">Hydrolase</keyword>
<dbReference type="GeneID" id="93151451"/>
<sequence>MIETVASVGLAIDERLTIYKNRIQPEQMTGNEKRICIVTGIHGDELEGQYVCYELNRVLKEQKEHVKGIVDIYPAMNPLGVDSITRGVPGFDIDMNRIFPGSDEGAVTEHMAGQIMGDIAGADFCVDIHASNIFLREILQVRMSEGTAERLLPYAKLLNTDFIWVHGAATVLESTLAHGLNAGGVPTVVVEMGVGMRITRSYGLRLTEGILCLMKQLGIWDGRTIVPKEPLTSDHRTIGLVHANTPGIFIPSAEHQGTVRAGERIGEILNPLDGTVLETVTSPVSGMVFTLREYPVVSGGSLIARVLGGEEE</sequence>
<dbReference type="AlphaFoldDB" id="A0AA37NIV4"/>
<dbReference type="InterPro" id="IPR053138">
    <property type="entry name" value="N-alpha-Ac-DABA_deacetylase"/>
</dbReference>
<comment type="caution">
    <text evidence="6">The sequence shown here is derived from an EMBL/GenBank/DDBJ whole genome shotgun (WGS) entry which is preliminary data.</text>
</comment>
<reference evidence="6" key="1">
    <citation type="submission" date="2022-01" db="EMBL/GenBank/DDBJ databases">
        <title>Novel bile acid biosynthetic pathways are enriched in the microbiome of centenarians.</title>
        <authorList>
            <person name="Sato Y."/>
            <person name="Atarashi K."/>
            <person name="Plichta R.D."/>
            <person name="Arai Y."/>
            <person name="Sasajima S."/>
            <person name="Kearney M.S."/>
            <person name="Suda W."/>
            <person name="Takeshita K."/>
            <person name="Sasaki T."/>
            <person name="Okamoto S."/>
            <person name="Skelly N.A."/>
            <person name="Okamura Y."/>
            <person name="Vlamakis H."/>
            <person name="Li Y."/>
            <person name="Tanoue T."/>
            <person name="Takei H."/>
            <person name="Nittono H."/>
            <person name="Narushima S."/>
            <person name="Irie J."/>
            <person name="Itoh H."/>
            <person name="Moriya K."/>
            <person name="Sugiura Y."/>
            <person name="Suematsu M."/>
            <person name="Moritoki N."/>
            <person name="Shibata S."/>
            <person name="Littman R.D."/>
            <person name="Fischbach A.M."/>
            <person name="Uwamino Y."/>
            <person name="Inoue T."/>
            <person name="Honda A."/>
            <person name="Hattori M."/>
            <person name="Murai T."/>
            <person name="Xavier J.R."/>
            <person name="Hirose N."/>
            <person name="Honda K."/>
        </authorList>
    </citation>
    <scope>NUCLEOTIDE SEQUENCE</scope>
    <source>
        <strain evidence="6">CE91-St55</strain>
    </source>
</reference>
<dbReference type="SUPFAM" id="SSF53187">
    <property type="entry name" value="Zn-dependent exopeptidases"/>
    <property type="match status" value="1"/>
</dbReference>
<dbReference type="CDD" id="cd06253">
    <property type="entry name" value="M14_ASTE_ASPA-like"/>
    <property type="match status" value="1"/>
</dbReference>
<dbReference type="Proteomes" id="UP001055091">
    <property type="component" value="Unassembled WGS sequence"/>
</dbReference>
<evidence type="ECO:0000313" key="6">
    <source>
        <dbReference type="EMBL" id="GKG99676.1"/>
    </source>
</evidence>
<dbReference type="Gene3D" id="3.40.630.10">
    <property type="entry name" value="Zn peptidases"/>
    <property type="match status" value="1"/>
</dbReference>
<proteinExistence type="predicted"/>
<gene>
    <name evidence="6" type="ORF">CE91St55_16580</name>
</gene>
<dbReference type="Pfam" id="PF24827">
    <property type="entry name" value="AstE_AspA_cat"/>
    <property type="match status" value="1"/>
</dbReference>
<dbReference type="PANTHER" id="PTHR37326">
    <property type="entry name" value="BLL3975 PROTEIN"/>
    <property type="match status" value="1"/>
</dbReference>
<protein>
    <recommendedName>
        <fullName evidence="5">Succinylglutamate desuccinylase/Aspartoacylase catalytic domain-containing protein</fullName>
    </recommendedName>
</protein>
<dbReference type="RefSeq" id="WP_006773530.1">
    <property type="nucleotide sequence ID" value="NZ_BQNJ01000001.1"/>
</dbReference>
<evidence type="ECO:0000256" key="3">
    <source>
        <dbReference type="ARBA" id="ARBA00022801"/>
    </source>
</evidence>
<evidence type="ECO:0000256" key="1">
    <source>
        <dbReference type="ARBA" id="ARBA00001947"/>
    </source>
</evidence>
<dbReference type="EMBL" id="BQNJ01000001">
    <property type="protein sequence ID" value="GKG99676.1"/>
    <property type="molecule type" value="Genomic_DNA"/>
</dbReference>
<dbReference type="GO" id="GO:0016788">
    <property type="term" value="F:hydrolase activity, acting on ester bonds"/>
    <property type="evidence" value="ECO:0007669"/>
    <property type="project" value="InterPro"/>
</dbReference>
<keyword evidence="4" id="KW-0862">Zinc</keyword>
<accession>A0AA37NIV4</accession>
<organism evidence="6 7">
    <name type="scientific">Hungatella hathewayi</name>
    <dbReference type="NCBI Taxonomy" id="154046"/>
    <lineage>
        <taxon>Bacteria</taxon>
        <taxon>Bacillati</taxon>
        <taxon>Bacillota</taxon>
        <taxon>Clostridia</taxon>
        <taxon>Lachnospirales</taxon>
        <taxon>Lachnospiraceae</taxon>
        <taxon>Hungatella</taxon>
    </lineage>
</organism>